<gene>
    <name evidence="2" type="ORF">METZ01_LOCUS276278</name>
</gene>
<feature type="domain" description="NADP-dependent oxidoreductase" evidence="1">
    <location>
        <begin position="36"/>
        <end position="274"/>
    </location>
</feature>
<name>A0A382KEJ6_9ZZZZ</name>
<dbReference type="InterPro" id="IPR023210">
    <property type="entry name" value="NADP_OxRdtase_dom"/>
</dbReference>
<dbReference type="PANTHER" id="PTHR43312:SF1">
    <property type="entry name" value="NADP-DEPENDENT OXIDOREDUCTASE DOMAIN-CONTAINING PROTEIN"/>
    <property type="match status" value="1"/>
</dbReference>
<evidence type="ECO:0000313" key="2">
    <source>
        <dbReference type="EMBL" id="SVC23424.1"/>
    </source>
</evidence>
<dbReference type="AlphaFoldDB" id="A0A382KEJ6"/>
<protein>
    <recommendedName>
        <fullName evidence="1">NADP-dependent oxidoreductase domain-containing protein</fullName>
    </recommendedName>
</protein>
<dbReference type="EMBL" id="UINC01080465">
    <property type="protein sequence ID" value="SVC23424.1"/>
    <property type="molecule type" value="Genomic_DNA"/>
</dbReference>
<organism evidence="2">
    <name type="scientific">marine metagenome</name>
    <dbReference type="NCBI Taxonomy" id="408172"/>
    <lineage>
        <taxon>unclassified sequences</taxon>
        <taxon>metagenomes</taxon>
        <taxon>ecological metagenomes</taxon>
    </lineage>
</organism>
<dbReference type="PANTHER" id="PTHR43312">
    <property type="entry name" value="D-THREO-ALDOSE 1-DEHYDROGENASE"/>
    <property type="match status" value="1"/>
</dbReference>
<accession>A0A382KEJ6</accession>
<evidence type="ECO:0000259" key="1">
    <source>
        <dbReference type="Pfam" id="PF00248"/>
    </source>
</evidence>
<dbReference type="Pfam" id="PF00248">
    <property type="entry name" value="Aldo_ket_red"/>
    <property type="match status" value="1"/>
</dbReference>
<dbReference type="CDD" id="cd19095">
    <property type="entry name" value="AKR_PA4992-like"/>
    <property type="match status" value="1"/>
</dbReference>
<sequence>MSASILLSSLKFKTALAQDQMLRRAIPSSGELLPIIGLGTSRVFDVDPQDKGKLRIRKEIIESLINKGGSLIDTSPMYGRSEEVIGYIYGNHPRREDIFLATKVWTKGKSEGERQISESFKKMNASKIELIQIHNLVDWKTQIKTLRKMKETGEISYIGITHYKSSSFKEMEDIIKKEPIDFAQFNYSLGEREAENRLLPLCADQGVATIINRPFMRGKLFNSVRGKTLPSWCNDYDIGSWGQFFLKYIIANPAVTNIIPATSKVKNMLDNSLAGVGQIPDSILQKRMLEIL</sequence>
<dbReference type="InterPro" id="IPR036812">
    <property type="entry name" value="NAD(P)_OxRdtase_dom_sf"/>
</dbReference>
<proteinExistence type="predicted"/>
<dbReference type="Gene3D" id="3.20.20.100">
    <property type="entry name" value="NADP-dependent oxidoreductase domain"/>
    <property type="match status" value="1"/>
</dbReference>
<dbReference type="SUPFAM" id="SSF51430">
    <property type="entry name" value="NAD(P)-linked oxidoreductase"/>
    <property type="match status" value="1"/>
</dbReference>
<reference evidence="2" key="1">
    <citation type="submission" date="2018-05" db="EMBL/GenBank/DDBJ databases">
        <authorList>
            <person name="Lanie J.A."/>
            <person name="Ng W.-L."/>
            <person name="Kazmierczak K.M."/>
            <person name="Andrzejewski T.M."/>
            <person name="Davidsen T.M."/>
            <person name="Wayne K.J."/>
            <person name="Tettelin H."/>
            <person name="Glass J.I."/>
            <person name="Rusch D."/>
            <person name="Podicherti R."/>
            <person name="Tsui H.-C.T."/>
            <person name="Winkler M.E."/>
        </authorList>
    </citation>
    <scope>NUCLEOTIDE SEQUENCE</scope>
</reference>
<dbReference type="InterPro" id="IPR053135">
    <property type="entry name" value="AKR2_Oxidoreductase"/>
</dbReference>